<dbReference type="AlphaFoldDB" id="A0A9Q3BPF4"/>
<dbReference type="Proteomes" id="UP000765509">
    <property type="component" value="Unassembled WGS sequence"/>
</dbReference>
<accession>A0A9Q3BPF4</accession>
<dbReference type="EMBL" id="AVOT02002273">
    <property type="protein sequence ID" value="MBW0469799.1"/>
    <property type="molecule type" value="Genomic_DNA"/>
</dbReference>
<evidence type="ECO:0000313" key="1">
    <source>
        <dbReference type="EMBL" id="MBW0469799.1"/>
    </source>
</evidence>
<evidence type="ECO:0000313" key="2">
    <source>
        <dbReference type="Proteomes" id="UP000765509"/>
    </source>
</evidence>
<comment type="caution">
    <text evidence="1">The sequence shown here is derived from an EMBL/GenBank/DDBJ whole genome shotgun (WGS) entry which is preliminary data.</text>
</comment>
<protein>
    <submittedName>
        <fullName evidence="1">Uncharacterized protein</fullName>
    </submittedName>
</protein>
<proteinExistence type="predicted"/>
<organism evidence="1 2">
    <name type="scientific">Austropuccinia psidii MF-1</name>
    <dbReference type="NCBI Taxonomy" id="1389203"/>
    <lineage>
        <taxon>Eukaryota</taxon>
        <taxon>Fungi</taxon>
        <taxon>Dikarya</taxon>
        <taxon>Basidiomycota</taxon>
        <taxon>Pucciniomycotina</taxon>
        <taxon>Pucciniomycetes</taxon>
        <taxon>Pucciniales</taxon>
        <taxon>Sphaerophragmiaceae</taxon>
        <taxon>Austropuccinia</taxon>
    </lineage>
</organism>
<keyword evidence="2" id="KW-1185">Reference proteome</keyword>
<name>A0A9Q3BPF4_9BASI</name>
<reference evidence="1" key="1">
    <citation type="submission" date="2021-03" db="EMBL/GenBank/DDBJ databases">
        <title>Draft genome sequence of rust myrtle Austropuccinia psidii MF-1, a brazilian biotype.</title>
        <authorList>
            <person name="Quecine M.C."/>
            <person name="Pachon D.M.R."/>
            <person name="Bonatelli M.L."/>
            <person name="Correr F.H."/>
            <person name="Franceschini L.M."/>
            <person name="Leite T.F."/>
            <person name="Margarido G.R.A."/>
            <person name="Almeida C.A."/>
            <person name="Ferrarezi J.A."/>
            <person name="Labate C.A."/>
        </authorList>
    </citation>
    <scope>NUCLEOTIDE SEQUENCE</scope>
    <source>
        <strain evidence="1">MF-1</strain>
    </source>
</reference>
<sequence>MHAYVVERILPWSTAIRLEALATSGGETPYIAWPIQRPPSHNSQLQLLPNMFLRKIAFPALVIISSPSLVFSSPWPSTNTNKGVTNHVPCWRGYGPVGNSTEKIECNTGKSVFNCTASICVFGKSSPAYEYMYFSDCFYTNGTRNPWDIPVKSYRVNADNTIYVVTPGNTPFICPPKNNQRRPGLFVFFVLKGDKCIHTITLARLWAQRMQNEQVNNL</sequence>
<gene>
    <name evidence="1" type="ORF">O181_009514</name>
</gene>